<dbReference type="Pfam" id="PF12760">
    <property type="entry name" value="Zn_ribbon_IS1595"/>
    <property type="match status" value="1"/>
</dbReference>
<organism evidence="2 3">
    <name type="scientific">Chengkuizengella marina</name>
    <dbReference type="NCBI Taxonomy" id="2507566"/>
    <lineage>
        <taxon>Bacteria</taxon>
        <taxon>Bacillati</taxon>
        <taxon>Bacillota</taxon>
        <taxon>Bacilli</taxon>
        <taxon>Bacillales</taxon>
        <taxon>Paenibacillaceae</taxon>
        <taxon>Chengkuizengella</taxon>
    </lineage>
</organism>
<evidence type="ECO:0000313" key="3">
    <source>
        <dbReference type="Proteomes" id="UP000448943"/>
    </source>
</evidence>
<reference evidence="2 3" key="1">
    <citation type="submission" date="2019-01" db="EMBL/GenBank/DDBJ databases">
        <title>Chengkuizengella sp. nov., isolated from deep-sea sediment of East Pacific Ocean.</title>
        <authorList>
            <person name="Yang J."/>
            <person name="Lai Q."/>
            <person name="Shao Z."/>
        </authorList>
    </citation>
    <scope>NUCLEOTIDE SEQUENCE [LARGE SCALE GENOMIC DNA]</scope>
    <source>
        <strain evidence="2 3">YPA3-1-1</strain>
    </source>
</reference>
<proteinExistence type="predicted"/>
<dbReference type="OrthoDB" id="2664516at2"/>
<dbReference type="InterPro" id="IPR024442">
    <property type="entry name" value="Transposase_Zn_ribbon"/>
</dbReference>
<evidence type="ECO:0000313" key="2">
    <source>
        <dbReference type="EMBL" id="NBI28256.1"/>
    </source>
</evidence>
<dbReference type="RefSeq" id="WP_160645115.1">
    <property type="nucleotide sequence ID" value="NZ_SIJB01000012.1"/>
</dbReference>
<comment type="caution">
    <text evidence="2">The sequence shown here is derived from an EMBL/GenBank/DDBJ whole genome shotgun (WGS) entry which is preliminary data.</text>
</comment>
<gene>
    <name evidence="2" type="ORF">ERL59_04710</name>
</gene>
<sequence length="46" mass="5727">MYVLNWFQKEFGTEEACAEYLMYKRWNDGYRCTKCNHNQYLLHKNS</sequence>
<dbReference type="Proteomes" id="UP000448943">
    <property type="component" value="Unassembled WGS sequence"/>
</dbReference>
<evidence type="ECO:0000259" key="1">
    <source>
        <dbReference type="Pfam" id="PF12760"/>
    </source>
</evidence>
<name>A0A6N9PZE9_9BACL</name>
<dbReference type="EMBL" id="SIJB01000012">
    <property type="protein sequence ID" value="NBI28256.1"/>
    <property type="molecule type" value="Genomic_DNA"/>
</dbReference>
<protein>
    <recommendedName>
        <fullName evidence="1">Transposase zinc-ribbon domain-containing protein</fullName>
    </recommendedName>
</protein>
<feature type="domain" description="Transposase zinc-ribbon" evidence="1">
    <location>
        <begin position="12"/>
        <end position="40"/>
    </location>
</feature>
<dbReference type="AlphaFoldDB" id="A0A6N9PZE9"/>
<keyword evidence="3" id="KW-1185">Reference proteome</keyword>
<accession>A0A6N9PZE9</accession>